<dbReference type="Proteomes" id="UP000000600">
    <property type="component" value="Unassembled WGS sequence"/>
</dbReference>
<protein>
    <recommendedName>
        <fullName evidence="4">RGS domain-containing protein</fullName>
    </recommendedName>
</protein>
<evidence type="ECO:0000313" key="3">
    <source>
        <dbReference type="Proteomes" id="UP000000600"/>
    </source>
</evidence>
<dbReference type="OrthoDB" id="10305084at2759"/>
<dbReference type="GeneID" id="5047108"/>
<dbReference type="AlphaFoldDB" id="A0EF75"/>
<dbReference type="OMA" id="HTRSEFR"/>
<dbReference type="eggNOG" id="ENOG502SPTI">
    <property type="taxonomic scope" value="Eukaryota"/>
</dbReference>
<reference evidence="2 3" key="1">
    <citation type="journal article" date="2006" name="Nature">
        <title>Global trends of whole-genome duplications revealed by the ciliate Paramecium tetraurelia.</title>
        <authorList>
            <consortium name="Genoscope"/>
            <person name="Aury J.-M."/>
            <person name="Jaillon O."/>
            <person name="Duret L."/>
            <person name="Noel B."/>
            <person name="Jubin C."/>
            <person name="Porcel B.M."/>
            <person name="Segurens B."/>
            <person name="Daubin V."/>
            <person name="Anthouard V."/>
            <person name="Aiach N."/>
            <person name="Arnaiz O."/>
            <person name="Billaut A."/>
            <person name="Beisson J."/>
            <person name="Blanc I."/>
            <person name="Bouhouche K."/>
            <person name="Camara F."/>
            <person name="Duharcourt S."/>
            <person name="Guigo R."/>
            <person name="Gogendeau D."/>
            <person name="Katinka M."/>
            <person name="Keller A.-M."/>
            <person name="Kissmehl R."/>
            <person name="Klotz C."/>
            <person name="Koll F."/>
            <person name="Le Moue A."/>
            <person name="Lepere C."/>
            <person name="Malinsky S."/>
            <person name="Nowacki M."/>
            <person name="Nowak J.K."/>
            <person name="Plattner H."/>
            <person name="Poulain J."/>
            <person name="Ruiz F."/>
            <person name="Serrano V."/>
            <person name="Zagulski M."/>
            <person name="Dessen P."/>
            <person name="Betermier M."/>
            <person name="Weissenbach J."/>
            <person name="Scarpelli C."/>
            <person name="Schachter V."/>
            <person name="Sperling L."/>
            <person name="Meyer E."/>
            <person name="Cohen J."/>
            <person name="Wincker P."/>
        </authorList>
    </citation>
    <scope>NUCLEOTIDE SEQUENCE [LARGE SCALE GENOMIC DNA]</scope>
    <source>
        <strain evidence="2 3">Stock d4-2</strain>
    </source>
</reference>
<evidence type="ECO:0000313" key="2">
    <source>
        <dbReference type="EMBL" id="CAK93966.1"/>
    </source>
</evidence>
<accession>A0EF75</accession>
<proteinExistence type="predicted"/>
<name>A0EF75_PARTE</name>
<keyword evidence="3" id="KW-1185">Reference proteome</keyword>
<dbReference type="KEGG" id="ptm:GSPATT00026289001"/>
<gene>
    <name evidence="2" type="ORF">GSPATT00026289001</name>
</gene>
<evidence type="ECO:0000256" key="1">
    <source>
        <dbReference type="SAM" id="MobiDB-lite"/>
    </source>
</evidence>
<dbReference type="EMBL" id="CT868675">
    <property type="protein sequence ID" value="CAK93966.1"/>
    <property type="molecule type" value="Genomic_DNA"/>
</dbReference>
<organism evidence="2 3">
    <name type="scientific">Paramecium tetraurelia</name>
    <dbReference type="NCBI Taxonomy" id="5888"/>
    <lineage>
        <taxon>Eukaryota</taxon>
        <taxon>Sar</taxon>
        <taxon>Alveolata</taxon>
        <taxon>Ciliophora</taxon>
        <taxon>Intramacronucleata</taxon>
        <taxon>Oligohymenophorea</taxon>
        <taxon>Peniculida</taxon>
        <taxon>Parameciidae</taxon>
        <taxon>Paramecium</taxon>
    </lineage>
</organism>
<sequence length="385" mass="46385">MKNRSRVKKIDVKEIRFIRNQNYYFIHSIISINFIKFDIKTLILMIKQYDVQTLLQNKYSNSECYYYSRTLNDFVNSARTQEVIDFYQTLAYNDNQEFLRRFYLASELHDKIRLFTEYYKYHNEIPRWFMHKISNIMSNYHDKKRRVEYNRIKRIIEEENRKNPNKPKKAIVGDQREEPQLVSPKQQEQVYSKILQDIIENSTTIEAINQKLDAIKINAGELILQPSNREQEKLQKFLQYLTEKQKPKLQTQYQLHSPKTFNKITLKVSQQNIKQMISRSSKNQQQFHLSPKTLKDEWLISPNGQSTHRQVKDPLSKLLSPVHVHTMNYPLIHHTLELKQKPTIQTHRSQQASVSLCKQFKIGDNQPQPRRLHQHTRSEFRFFKK</sequence>
<feature type="region of interest" description="Disordered" evidence="1">
    <location>
        <begin position="158"/>
        <end position="183"/>
    </location>
</feature>
<evidence type="ECO:0008006" key="4">
    <source>
        <dbReference type="Google" id="ProtNLM"/>
    </source>
</evidence>
<dbReference type="RefSeq" id="XP_001461339.1">
    <property type="nucleotide sequence ID" value="XM_001461302.1"/>
</dbReference>
<dbReference type="HOGENOM" id="CLU_746922_0_0_1"/>
<dbReference type="InParanoid" id="A0EF75"/>